<evidence type="ECO:0000313" key="4">
    <source>
        <dbReference type="Proteomes" id="UP000324298"/>
    </source>
</evidence>
<proteinExistence type="predicted"/>
<feature type="domain" description="Doubled CXXCH motif" evidence="2">
    <location>
        <begin position="40"/>
        <end position="84"/>
    </location>
</feature>
<feature type="chain" id="PRO_5022874208" evidence="1">
    <location>
        <begin position="22"/>
        <end position="445"/>
    </location>
</feature>
<dbReference type="OrthoDB" id="9783375at2"/>
<reference evidence="3 4" key="1">
    <citation type="submission" date="2019-04" db="EMBL/GenBank/DDBJ databases">
        <title>Geobacter ruber sp. nov., ferric-reducing bacteria isolated from paddy soil.</title>
        <authorList>
            <person name="Xu Z."/>
            <person name="Masuda Y."/>
            <person name="Itoh H."/>
            <person name="Senoo K."/>
        </authorList>
    </citation>
    <scope>NUCLEOTIDE SEQUENCE [LARGE SCALE GENOMIC DNA]</scope>
    <source>
        <strain evidence="3 4">Red88</strain>
    </source>
</reference>
<feature type="signal peptide" evidence="1">
    <location>
        <begin position="1"/>
        <end position="21"/>
    </location>
</feature>
<feature type="domain" description="Doubled CXXCH motif" evidence="2">
    <location>
        <begin position="188"/>
        <end position="226"/>
    </location>
</feature>
<dbReference type="Gene3D" id="3.90.10.10">
    <property type="entry name" value="Cytochrome C3"/>
    <property type="match status" value="2"/>
</dbReference>
<feature type="domain" description="Doubled CXXCH motif" evidence="2">
    <location>
        <begin position="237"/>
        <end position="278"/>
    </location>
</feature>
<gene>
    <name evidence="3" type="ORF">ET418_11800</name>
</gene>
<evidence type="ECO:0000256" key="1">
    <source>
        <dbReference type="SAM" id="SignalP"/>
    </source>
</evidence>
<dbReference type="EMBL" id="SRSD01000007">
    <property type="protein sequence ID" value="KAA0890544.1"/>
    <property type="molecule type" value="Genomic_DNA"/>
</dbReference>
<feature type="domain" description="Doubled CXXCH motif" evidence="2">
    <location>
        <begin position="377"/>
        <end position="401"/>
    </location>
</feature>
<evidence type="ECO:0000259" key="2">
    <source>
        <dbReference type="Pfam" id="PF09699"/>
    </source>
</evidence>
<name>A0A5A9XCL4_9BACT</name>
<feature type="domain" description="Doubled CXXCH motif" evidence="2">
    <location>
        <begin position="298"/>
        <end position="347"/>
    </location>
</feature>
<accession>A0A5A9XCL4</accession>
<protein>
    <submittedName>
        <fullName evidence="3">Cytochrome C</fullName>
    </submittedName>
</protein>
<organism evidence="3 4">
    <name type="scientific">Oryzomonas rubra</name>
    <dbReference type="NCBI Taxonomy" id="2509454"/>
    <lineage>
        <taxon>Bacteria</taxon>
        <taxon>Pseudomonadati</taxon>
        <taxon>Thermodesulfobacteriota</taxon>
        <taxon>Desulfuromonadia</taxon>
        <taxon>Geobacterales</taxon>
        <taxon>Geobacteraceae</taxon>
        <taxon>Oryzomonas</taxon>
    </lineage>
</organism>
<dbReference type="SUPFAM" id="SSF48695">
    <property type="entry name" value="Multiheme cytochromes"/>
    <property type="match status" value="2"/>
</dbReference>
<sequence length="445" mass="48800">MRVVFLLLAVMLDAATAVTYAETCVTSSCHIPFNAIKNMHQPVKESDCLSCHLQKNKEHPFKEGKSFDLTAKGSALCSQCHDAMGKKKVVHSPVKDGDCLSCHNPHGANGRFLLGDSEDQTVLCLGCHDSAPFSQKYVHGPVASGSCTTCHDPHQSDAKSLLKGASREVCLACHAHFAKKMQAAAIIHPPVKKEPCTSCHDPHSSAWPNLLKRAMPDLCTGCHKETGKKIKNSQVPHKPVIEGKLCANCHTAHFSKARGLLLADDEKSACLGCHNTDKLGDPALSNIKKELDVSKHLHGPIQKGWCSSCHSPHGSDFPHILAGNYPSDFYVAYKDDSYSLCTKCHDRNLFRFAETTLYTKFRNGGRNLHYVHVNSSKGRSCRACHEPHASNGPKLVSADGARFGQWRIKSRFQLTPTGGSCAPGCHRRFRYDRITPFDLNATTQK</sequence>
<dbReference type="Proteomes" id="UP000324298">
    <property type="component" value="Unassembled WGS sequence"/>
</dbReference>
<dbReference type="AlphaFoldDB" id="A0A5A9XCL4"/>
<feature type="domain" description="Doubled CXXCH motif" evidence="2">
    <location>
        <begin position="139"/>
        <end position="178"/>
    </location>
</feature>
<dbReference type="PANTHER" id="PTHR39425:SF1">
    <property type="entry name" value="CYTOCHROME C7-LIKE DOMAIN-CONTAINING PROTEIN"/>
    <property type="match status" value="1"/>
</dbReference>
<evidence type="ECO:0000313" key="3">
    <source>
        <dbReference type="EMBL" id="KAA0890544.1"/>
    </source>
</evidence>
<dbReference type="InterPro" id="IPR036280">
    <property type="entry name" value="Multihaem_cyt_sf"/>
</dbReference>
<feature type="domain" description="Doubled CXXCH motif" evidence="2">
    <location>
        <begin position="91"/>
        <end position="131"/>
    </location>
</feature>
<dbReference type="Gene3D" id="1.10.1130.10">
    <property type="entry name" value="Flavocytochrome C3, Chain A"/>
    <property type="match status" value="1"/>
</dbReference>
<dbReference type="NCBIfam" id="TIGR01905">
    <property type="entry name" value="paired_CXXCH_1"/>
    <property type="match status" value="6"/>
</dbReference>
<dbReference type="PANTHER" id="PTHR39425">
    <property type="entry name" value="LIPOPROTEIN CYTOCHROME C"/>
    <property type="match status" value="1"/>
</dbReference>
<comment type="caution">
    <text evidence="3">The sequence shown here is derived from an EMBL/GenBank/DDBJ whole genome shotgun (WGS) entry which is preliminary data.</text>
</comment>
<dbReference type="Pfam" id="PF09699">
    <property type="entry name" value="Paired_CXXCH_1"/>
    <property type="match status" value="7"/>
</dbReference>
<keyword evidence="1" id="KW-0732">Signal</keyword>
<dbReference type="InterPro" id="IPR010177">
    <property type="entry name" value="Paired_CXXCH_1"/>
</dbReference>
<keyword evidence="4" id="KW-1185">Reference proteome</keyword>